<proteinExistence type="predicted"/>
<sequence length="562" mass="61438">MSFPRDLRIGIPAVLGGLLVVLRCVQVSQRTLYWDDLVIPAKFSPLSFTGLFRLYDNHLMPGSALVQVLVARAAPLSWWLPALIIVLLTAASFLLWVCALRALAPDQPMMRLIGLALLGFSPFLMDAAGWWSTAINAYAWQCACAGVLWLVLRKHPWFAAIVLLVGLVFTEKSLTIMPVIVVLLLIIGKIRSHKLSIFLLVVVTAGWLAVYLPRLDFGLGGTTRTVTFGLPTALFQAIIPGAFGGPWQWSRWIPGKAFADPSMPLSIIAVIVLFVLMFPAALRRPQRVLLLIPTLGYLITIWFFLFTARGGEETSETLLRSMHYYVDWWSMTVLVGVAGLRLRNTTIIKVFTWVFVASSMVSTGTWIAAWHTDPSREYLPNVRAALAREGDTILNQQTPLEVLTPLMHPYNWVSAIAGITPVNATTQPRVFDAHGLLHPARIEPVSRSQLGPEPECGYRVYSGGSVDIPINPGVPFGEWVWEFNSLASTDGMKVTITTPNGLEPIAATNSRAITVPPPTELGTKWVRVPGGGQILRVVVTGPDPQAHVCIGAGALGPLVPVG</sequence>
<name>A0A6H9XDY2_9CORY</name>
<organism evidence="2 3">
    <name type="scientific">Corynebacterium matruchotii</name>
    <dbReference type="NCBI Taxonomy" id="43768"/>
    <lineage>
        <taxon>Bacteria</taxon>
        <taxon>Bacillati</taxon>
        <taxon>Actinomycetota</taxon>
        <taxon>Actinomycetes</taxon>
        <taxon>Mycobacteriales</taxon>
        <taxon>Corynebacteriaceae</taxon>
        <taxon>Corynebacterium</taxon>
    </lineage>
</organism>
<dbReference type="Proteomes" id="UP000249886">
    <property type="component" value="Unassembled WGS sequence"/>
</dbReference>
<feature type="transmembrane region" description="Helical" evidence="1">
    <location>
        <begin position="78"/>
        <end position="100"/>
    </location>
</feature>
<reference evidence="2 3" key="1">
    <citation type="submission" date="2018-06" db="EMBL/GenBank/DDBJ databases">
        <authorList>
            <consortium name="Pathogen Informatics"/>
            <person name="Doyle S."/>
        </authorList>
    </citation>
    <scope>NUCLEOTIDE SEQUENCE [LARGE SCALE GENOMIC DNA]</scope>
    <source>
        <strain evidence="2 3">NCTC10254</strain>
    </source>
</reference>
<feature type="transmembrane region" description="Helical" evidence="1">
    <location>
        <begin position="326"/>
        <end position="343"/>
    </location>
</feature>
<feature type="transmembrane region" description="Helical" evidence="1">
    <location>
        <begin position="112"/>
        <end position="131"/>
    </location>
</feature>
<feature type="transmembrane region" description="Helical" evidence="1">
    <location>
        <begin position="288"/>
        <end position="306"/>
    </location>
</feature>
<dbReference type="GeneID" id="84573080"/>
<keyword evidence="1" id="KW-0812">Transmembrane</keyword>
<keyword evidence="1" id="KW-0472">Membrane</keyword>
<dbReference type="RefSeq" id="WP_005523915.1">
    <property type="nucleotide sequence ID" value="NZ_CP050134.2"/>
</dbReference>
<evidence type="ECO:0000313" key="3">
    <source>
        <dbReference type="Proteomes" id="UP000249886"/>
    </source>
</evidence>
<feature type="transmembrane region" description="Helical" evidence="1">
    <location>
        <begin position="159"/>
        <end position="187"/>
    </location>
</feature>
<dbReference type="AlphaFoldDB" id="A0A6H9XDY2"/>
<protein>
    <submittedName>
        <fullName evidence="2">Uncharacterized protein</fullName>
    </submittedName>
</protein>
<feature type="transmembrane region" description="Helical" evidence="1">
    <location>
        <begin position="263"/>
        <end position="281"/>
    </location>
</feature>
<accession>A0A6H9XDY2</accession>
<dbReference type="EMBL" id="UARK01000001">
    <property type="protein sequence ID" value="SPW24119.1"/>
    <property type="molecule type" value="Genomic_DNA"/>
</dbReference>
<feature type="transmembrane region" description="Helical" evidence="1">
    <location>
        <begin position="193"/>
        <end position="213"/>
    </location>
</feature>
<gene>
    <name evidence="2" type="ORF">NCTC10254_00484</name>
</gene>
<feature type="transmembrane region" description="Helical" evidence="1">
    <location>
        <begin position="350"/>
        <end position="370"/>
    </location>
</feature>
<keyword evidence="1" id="KW-1133">Transmembrane helix</keyword>
<comment type="caution">
    <text evidence="2">The sequence shown here is derived from an EMBL/GenBank/DDBJ whole genome shotgun (WGS) entry which is preliminary data.</text>
</comment>
<evidence type="ECO:0000313" key="2">
    <source>
        <dbReference type="EMBL" id="SPW24119.1"/>
    </source>
</evidence>
<evidence type="ECO:0000256" key="1">
    <source>
        <dbReference type="SAM" id="Phobius"/>
    </source>
</evidence>